<dbReference type="PANTHER" id="PTHR24346">
    <property type="entry name" value="MAP/MICROTUBULE AFFINITY-REGULATING KINASE"/>
    <property type="match status" value="1"/>
</dbReference>
<dbReference type="Gene3D" id="1.10.510.10">
    <property type="entry name" value="Transferase(Phosphotransferase) domain 1"/>
    <property type="match status" value="1"/>
</dbReference>
<evidence type="ECO:0000256" key="5">
    <source>
        <dbReference type="ARBA" id="ARBA00022741"/>
    </source>
</evidence>
<dbReference type="InterPro" id="IPR017441">
    <property type="entry name" value="Protein_kinase_ATP_BS"/>
</dbReference>
<keyword evidence="3" id="KW-0723">Serine/threonine-protein kinase</keyword>
<dbReference type="SUPFAM" id="SSF56112">
    <property type="entry name" value="Protein kinase-like (PK-like)"/>
    <property type="match status" value="1"/>
</dbReference>
<dbReference type="AlphaFoldDB" id="A0A131ZY68"/>
<dbReference type="FunFam" id="3.30.200.20:FF:000003">
    <property type="entry name" value="Non-specific serine/threonine protein kinase"/>
    <property type="match status" value="1"/>
</dbReference>
<dbReference type="EC" id="2.7.11.1" evidence="2"/>
<reference evidence="10 11" key="1">
    <citation type="journal article" date="2015" name="Parasit. Vectors">
        <title>Draft genome of the scabies mite.</title>
        <authorList>
            <person name="Rider S.D.Jr."/>
            <person name="Morgan M.S."/>
            <person name="Arlian L.G."/>
        </authorList>
    </citation>
    <scope>NUCLEOTIDE SEQUENCE [LARGE SCALE GENOMIC DNA]</scope>
    <source>
        <strain evidence="10">Arlian Lab</strain>
    </source>
</reference>
<dbReference type="FunFam" id="1.10.510.10:FF:000571">
    <property type="entry name" value="Maternal embryonic leucine zipper kinase"/>
    <property type="match status" value="1"/>
</dbReference>
<name>A0A131ZY68_SARSC</name>
<dbReference type="PROSITE" id="PS50032">
    <property type="entry name" value="KA1"/>
    <property type="match status" value="1"/>
</dbReference>
<proteinExistence type="inferred from homology"/>
<dbReference type="InterPro" id="IPR028375">
    <property type="entry name" value="KA1/Ssp2_C"/>
</dbReference>
<keyword evidence="7" id="KW-0067">ATP-binding</keyword>
<dbReference type="InterPro" id="IPR008271">
    <property type="entry name" value="Ser/Thr_kinase_AS"/>
</dbReference>
<evidence type="ECO:0000256" key="6">
    <source>
        <dbReference type="ARBA" id="ARBA00022777"/>
    </source>
</evidence>
<evidence type="ECO:0000256" key="7">
    <source>
        <dbReference type="ARBA" id="ARBA00022840"/>
    </source>
</evidence>
<organism evidence="10 11">
    <name type="scientific">Sarcoptes scabiei</name>
    <name type="common">Itch mite</name>
    <name type="synonym">Acarus scabiei</name>
    <dbReference type="NCBI Taxonomy" id="52283"/>
    <lineage>
        <taxon>Eukaryota</taxon>
        <taxon>Metazoa</taxon>
        <taxon>Ecdysozoa</taxon>
        <taxon>Arthropoda</taxon>
        <taxon>Chelicerata</taxon>
        <taxon>Arachnida</taxon>
        <taxon>Acari</taxon>
        <taxon>Acariformes</taxon>
        <taxon>Sarcoptiformes</taxon>
        <taxon>Astigmata</taxon>
        <taxon>Psoroptidia</taxon>
        <taxon>Sarcoptoidea</taxon>
        <taxon>Sarcoptidae</taxon>
        <taxon>Sarcoptinae</taxon>
        <taxon>Sarcoptes</taxon>
    </lineage>
</organism>
<comment type="similarity">
    <text evidence="1">Belongs to the protein kinase superfamily. CAMK Ser/Thr protein kinase family. SNF1 subfamily.</text>
</comment>
<dbReference type="PANTHER" id="PTHR24346:SF30">
    <property type="entry name" value="MATERNAL EMBRYONIC LEUCINE ZIPPER KINASE"/>
    <property type="match status" value="1"/>
</dbReference>
<dbReference type="SMART" id="SM00220">
    <property type="entry name" value="S_TKc"/>
    <property type="match status" value="1"/>
</dbReference>
<evidence type="ECO:0000256" key="4">
    <source>
        <dbReference type="ARBA" id="ARBA00022679"/>
    </source>
</evidence>
<dbReference type="Pfam" id="PF00069">
    <property type="entry name" value="Pkinase"/>
    <property type="match status" value="1"/>
</dbReference>
<keyword evidence="6 10" id="KW-0418">Kinase</keyword>
<dbReference type="Pfam" id="PF02149">
    <property type="entry name" value="KA1"/>
    <property type="match status" value="1"/>
</dbReference>
<evidence type="ECO:0000256" key="2">
    <source>
        <dbReference type="ARBA" id="ARBA00012513"/>
    </source>
</evidence>
<dbReference type="GO" id="GO:0004674">
    <property type="term" value="F:protein serine/threonine kinase activity"/>
    <property type="evidence" value="ECO:0007669"/>
    <property type="project" value="UniProtKB-KW"/>
</dbReference>
<dbReference type="OrthoDB" id="6510310at2759"/>
<protein>
    <recommendedName>
        <fullName evidence="2">non-specific serine/threonine protein kinase</fullName>
        <ecNumber evidence="2">2.7.11.1</ecNumber>
    </recommendedName>
</protein>
<evidence type="ECO:0000256" key="9">
    <source>
        <dbReference type="ARBA" id="ARBA00048679"/>
    </source>
</evidence>
<evidence type="ECO:0000256" key="1">
    <source>
        <dbReference type="ARBA" id="ARBA00006234"/>
    </source>
</evidence>
<sequence length="610" mass="70097">MDPILKHEYHIHSKKLGEGGFGVVKLATHLLTNQKVAIKIINKEKIKKDLFRVKNEITALRALRHKNVAKLLQIIENNQYIFLVLEYCSGGELFDYLVSKSRLTENESRRIIRALILVLAYIHSKGFAHRDIKPENILLDENLNIKLIDFGLCACSNMSPSGNLDGLSTCCGSPAYVAPELLAGSKYSGPVADVWSTGILLYALTCGRLPFNNPNLALLYKAIKEGKFELPKYLSNSVKDLITRMLCVDPKRRITLKEIVQHRWMSNCDPEWTRYKNLSSEIAREDESLIDEKILLKCSALFPDIDLNTLRLKIQSDCDYHCATYWLVKQRPELYKDFDPSIQIESINRRRSRSFSEFNLPKIKKMIADIDKNHNIQNKQILEDKDPKTPILHPKTEVKRDLDKASFVNGFKRPVVKKKLFADFPNSINSRKRPIEAPTIELSPILPLASSRLENKENIAEITHKTKVRSLENTANGCQTPSMTPKRSLFKWILETATPRKSFTPRRYSMNDQKSLRNLIMTNCRNADECVSRIVEILKIKQVNCRAKNFVIRCVLSTMNVIIVAFELEILVCRNTGRVAIQHKRIRGTSWDYVKICDDIRNELDKIFTI</sequence>
<evidence type="ECO:0000256" key="8">
    <source>
        <dbReference type="ARBA" id="ARBA00047899"/>
    </source>
</evidence>
<dbReference type="GO" id="GO:0035556">
    <property type="term" value="P:intracellular signal transduction"/>
    <property type="evidence" value="ECO:0007669"/>
    <property type="project" value="TreeGrafter"/>
</dbReference>
<dbReference type="PROSITE" id="PS00108">
    <property type="entry name" value="PROTEIN_KINASE_ST"/>
    <property type="match status" value="1"/>
</dbReference>
<dbReference type="GO" id="GO:0005524">
    <property type="term" value="F:ATP binding"/>
    <property type="evidence" value="ECO:0007669"/>
    <property type="project" value="UniProtKB-UniRule"/>
</dbReference>
<dbReference type="InterPro" id="IPR000719">
    <property type="entry name" value="Prot_kinase_dom"/>
</dbReference>
<keyword evidence="5" id="KW-0547">Nucleotide-binding</keyword>
<dbReference type="SUPFAM" id="SSF103243">
    <property type="entry name" value="KA1-like"/>
    <property type="match status" value="1"/>
</dbReference>
<dbReference type="EMBL" id="JXLN01005495">
    <property type="protein sequence ID" value="KPM03623.1"/>
    <property type="molecule type" value="Genomic_DNA"/>
</dbReference>
<dbReference type="InterPro" id="IPR011009">
    <property type="entry name" value="Kinase-like_dom_sf"/>
</dbReference>
<dbReference type="GO" id="GO:0005737">
    <property type="term" value="C:cytoplasm"/>
    <property type="evidence" value="ECO:0007669"/>
    <property type="project" value="TreeGrafter"/>
</dbReference>
<dbReference type="VEuPathDB" id="VectorBase:SSCA004116"/>
<keyword evidence="4" id="KW-0808">Transferase</keyword>
<evidence type="ECO:0000313" key="10">
    <source>
        <dbReference type="EMBL" id="KPM03623.1"/>
    </source>
</evidence>
<dbReference type="InterPro" id="IPR001772">
    <property type="entry name" value="KA1_dom"/>
</dbReference>
<accession>A0A131ZY68</accession>
<comment type="catalytic activity">
    <reaction evidence="8">
        <text>L-threonyl-[protein] + ATP = O-phospho-L-threonyl-[protein] + ADP + H(+)</text>
        <dbReference type="Rhea" id="RHEA:46608"/>
        <dbReference type="Rhea" id="RHEA-COMP:11060"/>
        <dbReference type="Rhea" id="RHEA-COMP:11605"/>
        <dbReference type="ChEBI" id="CHEBI:15378"/>
        <dbReference type="ChEBI" id="CHEBI:30013"/>
        <dbReference type="ChEBI" id="CHEBI:30616"/>
        <dbReference type="ChEBI" id="CHEBI:61977"/>
        <dbReference type="ChEBI" id="CHEBI:456216"/>
        <dbReference type="EC" id="2.7.11.1"/>
    </reaction>
</comment>
<evidence type="ECO:0000313" key="11">
    <source>
        <dbReference type="Proteomes" id="UP000616769"/>
    </source>
</evidence>
<dbReference type="Gene3D" id="3.30.310.80">
    <property type="entry name" value="Kinase associated domain 1, KA1"/>
    <property type="match status" value="1"/>
</dbReference>
<evidence type="ECO:0000256" key="3">
    <source>
        <dbReference type="ARBA" id="ARBA00022527"/>
    </source>
</evidence>
<gene>
    <name evidence="10" type="ORF">QR98_0020560</name>
</gene>
<comment type="caution">
    <text evidence="10">The sequence shown here is derived from an EMBL/GenBank/DDBJ whole genome shotgun (WGS) entry which is preliminary data.</text>
</comment>
<dbReference type="PROSITE" id="PS50011">
    <property type="entry name" value="PROTEIN_KINASE_DOM"/>
    <property type="match status" value="1"/>
</dbReference>
<dbReference type="Proteomes" id="UP000616769">
    <property type="component" value="Unassembled WGS sequence"/>
</dbReference>
<comment type="catalytic activity">
    <reaction evidence="9">
        <text>L-seryl-[protein] + ATP = O-phospho-L-seryl-[protein] + ADP + H(+)</text>
        <dbReference type="Rhea" id="RHEA:17989"/>
        <dbReference type="Rhea" id="RHEA-COMP:9863"/>
        <dbReference type="Rhea" id="RHEA-COMP:11604"/>
        <dbReference type="ChEBI" id="CHEBI:15378"/>
        <dbReference type="ChEBI" id="CHEBI:29999"/>
        <dbReference type="ChEBI" id="CHEBI:30616"/>
        <dbReference type="ChEBI" id="CHEBI:83421"/>
        <dbReference type="ChEBI" id="CHEBI:456216"/>
        <dbReference type="EC" id="2.7.11.1"/>
    </reaction>
</comment>
<dbReference type="PROSITE" id="PS00107">
    <property type="entry name" value="PROTEIN_KINASE_ATP"/>
    <property type="match status" value="1"/>
</dbReference>